<proteinExistence type="predicted"/>
<sequence>MFLLLFIAFFPTLLHVAIITTLTFGCGAKKQAGATGNSLGGPGAKTGNATSDAAAKPSQPSPPKAAEQQNQPKKDEPMKNGGSTDNKDGEKIPDDLKSKSKSSKGNDIKEDGVLKEKSKAAEVKGNPAPPAVGDEDEGGYESCPDMTPEQLAKIANEPAPK</sequence>
<name>A0A0B2V0A2_TOXCA</name>
<feature type="region of interest" description="Disordered" evidence="1">
    <location>
        <begin position="32"/>
        <end position="161"/>
    </location>
</feature>
<evidence type="ECO:0000313" key="4">
    <source>
        <dbReference type="Proteomes" id="UP000031036"/>
    </source>
</evidence>
<dbReference type="EMBL" id="JPKZ01002442">
    <property type="protein sequence ID" value="KHN76731.1"/>
    <property type="molecule type" value="Genomic_DNA"/>
</dbReference>
<evidence type="ECO:0000256" key="1">
    <source>
        <dbReference type="SAM" id="MobiDB-lite"/>
    </source>
</evidence>
<feature type="chain" id="PRO_5002095210" evidence="2">
    <location>
        <begin position="20"/>
        <end position="161"/>
    </location>
</feature>
<dbReference type="Proteomes" id="UP000031036">
    <property type="component" value="Unassembled WGS sequence"/>
</dbReference>
<evidence type="ECO:0000313" key="3">
    <source>
        <dbReference type="EMBL" id="KHN76731.1"/>
    </source>
</evidence>
<dbReference type="OrthoDB" id="5874467at2759"/>
<accession>A0A0B2V0A2</accession>
<protein>
    <submittedName>
        <fullName evidence="3">Uncharacterized protein</fullName>
    </submittedName>
</protein>
<comment type="caution">
    <text evidence="3">The sequence shown here is derived from an EMBL/GenBank/DDBJ whole genome shotgun (WGS) entry which is preliminary data.</text>
</comment>
<keyword evidence="4" id="KW-1185">Reference proteome</keyword>
<dbReference type="AlphaFoldDB" id="A0A0B2V0A2"/>
<feature type="compositionally biased region" description="Basic and acidic residues" evidence="1">
    <location>
        <begin position="85"/>
        <end position="122"/>
    </location>
</feature>
<evidence type="ECO:0000256" key="2">
    <source>
        <dbReference type="SAM" id="SignalP"/>
    </source>
</evidence>
<gene>
    <name evidence="3" type="ORF">Tcan_06466</name>
</gene>
<keyword evidence="2" id="KW-0732">Signal</keyword>
<organism evidence="3 4">
    <name type="scientific">Toxocara canis</name>
    <name type="common">Canine roundworm</name>
    <dbReference type="NCBI Taxonomy" id="6265"/>
    <lineage>
        <taxon>Eukaryota</taxon>
        <taxon>Metazoa</taxon>
        <taxon>Ecdysozoa</taxon>
        <taxon>Nematoda</taxon>
        <taxon>Chromadorea</taxon>
        <taxon>Rhabditida</taxon>
        <taxon>Spirurina</taxon>
        <taxon>Ascaridomorpha</taxon>
        <taxon>Ascaridoidea</taxon>
        <taxon>Toxocaridae</taxon>
        <taxon>Toxocara</taxon>
    </lineage>
</organism>
<reference evidence="3 4" key="1">
    <citation type="submission" date="2014-11" db="EMBL/GenBank/DDBJ databases">
        <title>Genetic blueprint of the zoonotic pathogen Toxocara canis.</title>
        <authorList>
            <person name="Zhu X.-Q."/>
            <person name="Korhonen P.K."/>
            <person name="Cai H."/>
            <person name="Young N.D."/>
            <person name="Nejsum P."/>
            <person name="von Samson-Himmelstjerna G."/>
            <person name="Boag P.R."/>
            <person name="Tan P."/>
            <person name="Li Q."/>
            <person name="Min J."/>
            <person name="Yang Y."/>
            <person name="Wang X."/>
            <person name="Fang X."/>
            <person name="Hall R.S."/>
            <person name="Hofmann A."/>
            <person name="Sternberg P.W."/>
            <person name="Jex A.R."/>
            <person name="Gasser R.B."/>
        </authorList>
    </citation>
    <scope>NUCLEOTIDE SEQUENCE [LARGE SCALE GENOMIC DNA]</scope>
    <source>
        <strain evidence="3">PN_DK_2014</strain>
    </source>
</reference>
<feature type="signal peptide" evidence="2">
    <location>
        <begin position="1"/>
        <end position="19"/>
    </location>
</feature>